<protein>
    <submittedName>
        <fullName evidence="1">Uncharacterized protein</fullName>
    </submittedName>
</protein>
<keyword evidence="2" id="KW-1185">Reference proteome</keyword>
<name>A0AAD7JPD7_9AGAR</name>
<proteinExistence type="predicted"/>
<reference evidence="1" key="1">
    <citation type="submission" date="2023-03" db="EMBL/GenBank/DDBJ databases">
        <title>Massive genome expansion in bonnet fungi (Mycena s.s.) driven by repeated elements and novel gene families across ecological guilds.</title>
        <authorList>
            <consortium name="Lawrence Berkeley National Laboratory"/>
            <person name="Harder C.B."/>
            <person name="Miyauchi S."/>
            <person name="Viragh M."/>
            <person name="Kuo A."/>
            <person name="Thoen E."/>
            <person name="Andreopoulos B."/>
            <person name="Lu D."/>
            <person name="Skrede I."/>
            <person name="Drula E."/>
            <person name="Henrissat B."/>
            <person name="Morin E."/>
            <person name="Kohler A."/>
            <person name="Barry K."/>
            <person name="LaButti K."/>
            <person name="Morin E."/>
            <person name="Salamov A."/>
            <person name="Lipzen A."/>
            <person name="Mereny Z."/>
            <person name="Hegedus B."/>
            <person name="Baldrian P."/>
            <person name="Stursova M."/>
            <person name="Weitz H."/>
            <person name="Taylor A."/>
            <person name="Grigoriev I.V."/>
            <person name="Nagy L.G."/>
            <person name="Martin F."/>
            <person name="Kauserud H."/>
        </authorList>
    </citation>
    <scope>NUCLEOTIDE SEQUENCE</scope>
    <source>
        <strain evidence="1">CBHHK188m</strain>
    </source>
</reference>
<dbReference type="EMBL" id="JARJLG010000026">
    <property type="protein sequence ID" value="KAJ7769157.1"/>
    <property type="molecule type" value="Genomic_DNA"/>
</dbReference>
<comment type="caution">
    <text evidence="1">The sequence shown here is derived from an EMBL/GenBank/DDBJ whole genome shotgun (WGS) entry which is preliminary data.</text>
</comment>
<dbReference type="AlphaFoldDB" id="A0AAD7JPD7"/>
<evidence type="ECO:0000313" key="1">
    <source>
        <dbReference type="EMBL" id="KAJ7769157.1"/>
    </source>
</evidence>
<evidence type="ECO:0000313" key="2">
    <source>
        <dbReference type="Proteomes" id="UP001215280"/>
    </source>
</evidence>
<accession>A0AAD7JPD7</accession>
<gene>
    <name evidence="1" type="ORF">DFH07DRAFT_1058214</name>
</gene>
<organism evidence="1 2">
    <name type="scientific">Mycena maculata</name>
    <dbReference type="NCBI Taxonomy" id="230809"/>
    <lineage>
        <taxon>Eukaryota</taxon>
        <taxon>Fungi</taxon>
        <taxon>Dikarya</taxon>
        <taxon>Basidiomycota</taxon>
        <taxon>Agaricomycotina</taxon>
        <taxon>Agaricomycetes</taxon>
        <taxon>Agaricomycetidae</taxon>
        <taxon>Agaricales</taxon>
        <taxon>Marasmiineae</taxon>
        <taxon>Mycenaceae</taxon>
        <taxon>Mycena</taxon>
    </lineage>
</organism>
<sequence length="115" mass="12926">MEYLRLLPGLTDLDIGPVGRPHYLLEVLGTVADLLPNLRILTIRGDIMINNNRAVRAHYAAVLNMLTLRRASLQSFRLITSRSKERAPEDIVIALQQLAQGGMRIRIGPEEENDI</sequence>
<dbReference type="Proteomes" id="UP001215280">
    <property type="component" value="Unassembled WGS sequence"/>
</dbReference>